<dbReference type="OrthoDB" id="7550863at2759"/>
<organism evidence="1 2">
    <name type="scientific">Allacma fusca</name>
    <dbReference type="NCBI Taxonomy" id="39272"/>
    <lineage>
        <taxon>Eukaryota</taxon>
        <taxon>Metazoa</taxon>
        <taxon>Ecdysozoa</taxon>
        <taxon>Arthropoda</taxon>
        <taxon>Hexapoda</taxon>
        <taxon>Collembola</taxon>
        <taxon>Symphypleona</taxon>
        <taxon>Sminthuridae</taxon>
        <taxon>Allacma</taxon>
    </lineage>
</organism>
<evidence type="ECO:0000313" key="1">
    <source>
        <dbReference type="EMBL" id="CAG7831992.1"/>
    </source>
</evidence>
<gene>
    <name evidence="1" type="ORF">AFUS01_LOCUS41708</name>
</gene>
<proteinExistence type="predicted"/>
<comment type="caution">
    <text evidence="1">The sequence shown here is derived from an EMBL/GenBank/DDBJ whole genome shotgun (WGS) entry which is preliminary data.</text>
</comment>
<reference evidence="1" key="1">
    <citation type="submission" date="2021-06" db="EMBL/GenBank/DDBJ databases">
        <authorList>
            <person name="Hodson N. C."/>
            <person name="Mongue J. A."/>
            <person name="Jaron S. K."/>
        </authorList>
    </citation>
    <scope>NUCLEOTIDE SEQUENCE</scope>
</reference>
<sequence length="62" mass="7087">MLKAISSLVNNARVNNTIHDPHVQNQPDFKLPFTTKESLIDFDVKIKSDRAYRQAAVRYLAS</sequence>
<name>A0A8J2LAS5_9HEXA</name>
<feature type="non-terminal residue" evidence="1">
    <location>
        <position position="1"/>
    </location>
</feature>
<dbReference type="Proteomes" id="UP000708208">
    <property type="component" value="Unassembled WGS sequence"/>
</dbReference>
<keyword evidence="2" id="KW-1185">Reference proteome</keyword>
<protein>
    <submittedName>
        <fullName evidence="1">Uncharacterized protein</fullName>
    </submittedName>
</protein>
<accession>A0A8J2LAS5</accession>
<dbReference type="EMBL" id="CAJVCH010562997">
    <property type="protein sequence ID" value="CAG7831992.1"/>
    <property type="molecule type" value="Genomic_DNA"/>
</dbReference>
<evidence type="ECO:0000313" key="2">
    <source>
        <dbReference type="Proteomes" id="UP000708208"/>
    </source>
</evidence>
<dbReference type="AlphaFoldDB" id="A0A8J2LAS5"/>